<keyword evidence="3" id="KW-0804">Transcription</keyword>
<evidence type="ECO:0000313" key="6">
    <source>
        <dbReference type="EMBL" id="MCP8967801.1"/>
    </source>
</evidence>
<dbReference type="InterPro" id="IPR001647">
    <property type="entry name" value="HTH_TetR"/>
</dbReference>
<dbReference type="InterPro" id="IPR050109">
    <property type="entry name" value="HTH-type_TetR-like_transc_reg"/>
</dbReference>
<dbReference type="InterPro" id="IPR009057">
    <property type="entry name" value="Homeodomain-like_sf"/>
</dbReference>
<keyword evidence="7" id="KW-1185">Reference proteome</keyword>
<dbReference type="PRINTS" id="PR00455">
    <property type="entry name" value="HTHTETR"/>
</dbReference>
<dbReference type="GO" id="GO:0000976">
    <property type="term" value="F:transcription cis-regulatory region binding"/>
    <property type="evidence" value="ECO:0007669"/>
    <property type="project" value="TreeGrafter"/>
</dbReference>
<evidence type="ECO:0000313" key="7">
    <source>
        <dbReference type="Proteomes" id="UP001156102"/>
    </source>
</evidence>
<dbReference type="AlphaFoldDB" id="A0AA41X9E4"/>
<feature type="domain" description="HTH tetR-type" evidence="5">
    <location>
        <begin position="2"/>
        <end position="62"/>
    </location>
</feature>
<dbReference type="EMBL" id="JANCLT010000002">
    <property type="protein sequence ID" value="MCP8967801.1"/>
    <property type="molecule type" value="Genomic_DNA"/>
</dbReference>
<dbReference type="Gene3D" id="1.10.357.10">
    <property type="entry name" value="Tetracycline Repressor, domain 2"/>
    <property type="match status" value="1"/>
</dbReference>
<evidence type="ECO:0000256" key="1">
    <source>
        <dbReference type="ARBA" id="ARBA00023015"/>
    </source>
</evidence>
<evidence type="ECO:0000256" key="4">
    <source>
        <dbReference type="PROSITE-ProRule" id="PRU00335"/>
    </source>
</evidence>
<dbReference type="RefSeq" id="WP_254757715.1">
    <property type="nucleotide sequence ID" value="NZ_JANCLT010000002.1"/>
</dbReference>
<sequence length="192" mass="21851">MAETRELIVGTAHDLFMEQGYRAVSTRQIAEVCGLTQPALYHHFANKQELYVEVLRTVLKRTEAALKQIADTCTRTWDRLFETARYLLASQPENSIQMFYDMQKELDPAAKQELDAEWRRTFLDPIAAMFAEGVRHGELRAVTDARNAAYLFLNMLPKFPDSGLSEPERAKQQAKLIVDVLLFGLAESRGAI</sequence>
<keyword evidence="1" id="KW-0805">Transcription regulation</keyword>
<dbReference type="InterPro" id="IPR023772">
    <property type="entry name" value="DNA-bd_HTH_TetR-type_CS"/>
</dbReference>
<reference evidence="6" key="1">
    <citation type="submission" date="2022-07" db="EMBL/GenBank/DDBJ databases">
        <authorList>
            <person name="Li W.-J."/>
            <person name="Deng Q.-Q."/>
        </authorList>
    </citation>
    <scope>NUCLEOTIDE SEQUENCE</scope>
    <source>
        <strain evidence="6">SYSU M60031</strain>
    </source>
</reference>
<comment type="caution">
    <text evidence="6">The sequence shown here is derived from an EMBL/GenBank/DDBJ whole genome shotgun (WGS) entry which is preliminary data.</text>
</comment>
<evidence type="ECO:0000259" key="5">
    <source>
        <dbReference type="PROSITE" id="PS50977"/>
    </source>
</evidence>
<dbReference type="Pfam" id="PF00440">
    <property type="entry name" value="TetR_N"/>
    <property type="match status" value="1"/>
</dbReference>
<organism evidence="6 7">
    <name type="scientific">Ectobacillus ponti</name>
    <dbReference type="NCBI Taxonomy" id="2961894"/>
    <lineage>
        <taxon>Bacteria</taxon>
        <taxon>Bacillati</taxon>
        <taxon>Bacillota</taxon>
        <taxon>Bacilli</taxon>
        <taxon>Bacillales</taxon>
        <taxon>Bacillaceae</taxon>
        <taxon>Ectobacillus</taxon>
    </lineage>
</organism>
<dbReference type="PROSITE" id="PS50977">
    <property type="entry name" value="HTH_TETR_2"/>
    <property type="match status" value="1"/>
</dbReference>
<proteinExistence type="predicted"/>
<dbReference type="GO" id="GO:0003700">
    <property type="term" value="F:DNA-binding transcription factor activity"/>
    <property type="evidence" value="ECO:0007669"/>
    <property type="project" value="TreeGrafter"/>
</dbReference>
<dbReference type="PANTHER" id="PTHR30055:SF234">
    <property type="entry name" value="HTH-TYPE TRANSCRIPTIONAL REGULATOR BETI"/>
    <property type="match status" value="1"/>
</dbReference>
<dbReference type="Proteomes" id="UP001156102">
    <property type="component" value="Unassembled WGS sequence"/>
</dbReference>
<gene>
    <name evidence="6" type="ORF">NK662_04520</name>
</gene>
<dbReference type="Gene3D" id="1.10.10.60">
    <property type="entry name" value="Homeodomain-like"/>
    <property type="match status" value="1"/>
</dbReference>
<keyword evidence="2 4" id="KW-0238">DNA-binding</keyword>
<dbReference type="SUPFAM" id="SSF48498">
    <property type="entry name" value="Tetracyclin repressor-like, C-terminal domain"/>
    <property type="match status" value="1"/>
</dbReference>
<dbReference type="InterPro" id="IPR036271">
    <property type="entry name" value="Tet_transcr_reg_TetR-rel_C_sf"/>
</dbReference>
<name>A0AA41X9E4_9BACI</name>
<evidence type="ECO:0000256" key="3">
    <source>
        <dbReference type="ARBA" id="ARBA00023163"/>
    </source>
</evidence>
<feature type="DNA-binding region" description="H-T-H motif" evidence="4">
    <location>
        <begin position="25"/>
        <end position="44"/>
    </location>
</feature>
<dbReference type="PROSITE" id="PS01081">
    <property type="entry name" value="HTH_TETR_1"/>
    <property type="match status" value="1"/>
</dbReference>
<evidence type="ECO:0000256" key="2">
    <source>
        <dbReference type="ARBA" id="ARBA00023125"/>
    </source>
</evidence>
<dbReference type="PANTHER" id="PTHR30055">
    <property type="entry name" value="HTH-TYPE TRANSCRIPTIONAL REGULATOR RUTR"/>
    <property type="match status" value="1"/>
</dbReference>
<dbReference type="SUPFAM" id="SSF46689">
    <property type="entry name" value="Homeodomain-like"/>
    <property type="match status" value="1"/>
</dbReference>
<protein>
    <submittedName>
        <fullName evidence="6">TetR/AcrR family transcriptional regulator</fullName>
    </submittedName>
</protein>
<accession>A0AA41X9E4</accession>